<comment type="caution">
    <text evidence="2">The sequence shown here is derived from an EMBL/GenBank/DDBJ whole genome shotgun (WGS) entry which is preliminary data.</text>
</comment>
<accession>A0A2P5AX15</accession>
<keyword evidence="3" id="KW-1185">Reference proteome</keyword>
<dbReference type="EMBL" id="JXTB01000423">
    <property type="protein sequence ID" value="PON41079.1"/>
    <property type="molecule type" value="Genomic_DNA"/>
</dbReference>
<dbReference type="Gene3D" id="3.40.50.300">
    <property type="entry name" value="P-loop containing nucleotide triphosphate hydrolases"/>
    <property type="match status" value="1"/>
</dbReference>
<proteinExistence type="predicted"/>
<organism evidence="2 3">
    <name type="scientific">Parasponia andersonii</name>
    <name type="common">Sponia andersonii</name>
    <dbReference type="NCBI Taxonomy" id="3476"/>
    <lineage>
        <taxon>Eukaryota</taxon>
        <taxon>Viridiplantae</taxon>
        <taxon>Streptophyta</taxon>
        <taxon>Embryophyta</taxon>
        <taxon>Tracheophyta</taxon>
        <taxon>Spermatophyta</taxon>
        <taxon>Magnoliopsida</taxon>
        <taxon>eudicotyledons</taxon>
        <taxon>Gunneridae</taxon>
        <taxon>Pentapetalae</taxon>
        <taxon>rosids</taxon>
        <taxon>fabids</taxon>
        <taxon>Rosales</taxon>
        <taxon>Cannabaceae</taxon>
        <taxon>Parasponia</taxon>
    </lineage>
</organism>
<evidence type="ECO:0000313" key="2">
    <source>
        <dbReference type="EMBL" id="PON41079.1"/>
    </source>
</evidence>
<dbReference type="Pfam" id="PF00931">
    <property type="entry name" value="NB-ARC"/>
    <property type="match status" value="1"/>
</dbReference>
<protein>
    <submittedName>
        <fullName evidence="2">NB-ARC domain containing protein</fullName>
    </submittedName>
</protein>
<feature type="domain" description="NB-ARC" evidence="1">
    <location>
        <begin position="90"/>
        <end position="147"/>
    </location>
</feature>
<name>A0A2P5AX15_PARAD</name>
<dbReference type="SUPFAM" id="SSF52540">
    <property type="entry name" value="P-loop containing nucleoside triphosphate hydrolases"/>
    <property type="match status" value="1"/>
</dbReference>
<sequence length="171" mass="19871">MAKLSVSKLAEAVVSQAVERISDLLFYEAASLATVKIDKLETVHVRLRMPLRPISLKFAPPMEKHFTFESFAIKLAPSKKSSEAFVNGSRGKTMLAKKVYNDVDVKRHFDCCAWIFISQQYGIRDLWPEIIIQVGSQFRWKGKIDRKEILEKWKKTDRKELLEKLIEDERE</sequence>
<evidence type="ECO:0000313" key="3">
    <source>
        <dbReference type="Proteomes" id="UP000237105"/>
    </source>
</evidence>
<dbReference type="STRING" id="3476.A0A2P5AX15"/>
<dbReference type="Proteomes" id="UP000237105">
    <property type="component" value="Unassembled WGS sequence"/>
</dbReference>
<dbReference type="AlphaFoldDB" id="A0A2P5AX15"/>
<gene>
    <name evidence="2" type="ORF">PanWU01x14_292310</name>
</gene>
<dbReference type="GO" id="GO:0043531">
    <property type="term" value="F:ADP binding"/>
    <property type="evidence" value="ECO:0007669"/>
    <property type="project" value="InterPro"/>
</dbReference>
<dbReference type="OrthoDB" id="1193871at2759"/>
<dbReference type="InterPro" id="IPR002182">
    <property type="entry name" value="NB-ARC"/>
</dbReference>
<dbReference type="InterPro" id="IPR027417">
    <property type="entry name" value="P-loop_NTPase"/>
</dbReference>
<evidence type="ECO:0000259" key="1">
    <source>
        <dbReference type="Pfam" id="PF00931"/>
    </source>
</evidence>
<reference evidence="3" key="1">
    <citation type="submission" date="2016-06" db="EMBL/GenBank/DDBJ databases">
        <title>Parallel loss of symbiosis genes in relatives of nitrogen-fixing non-legume Parasponia.</title>
        <authorList>
            <person name="Van Velzen R."/>
            <person name="Holmer R."/>
            <person name="Bu F."/>
            <person name="Rutten L."/>
            <person name="Van Zeijl A."/>
            <person name="Liu W."/>
            <person name="Santuari L."/>
            <person name="Cao Q."/>
            <person name="Sharma T."/>
            <person name="Shen D."/>
            <person name="Roswanjaya Y."/>
            <person name="Wardhani T."/>
            <person name="Kalhor M.S."/>
            <person name="Jansen J."/>
            <person name="Van den Hoogen J."/>
            <person name="Gungor B."/>
            <person name="Hartog M."/>
            <person name="Hontelez J."/>
            <person name="Verver J."/>
            <person name="Yang W.-C."/>
            <person name="Schijlen E."/>
            <person name="Repin R."/>
            <person name="Schilthuizen M."/>
            <person name="Schranz E."/>
            <person name="Heidstra R."/>
            <person name="Miyata K."/>
            <person name="Fedorova E."/>
            <person name="Kohlen W."/>
            <person name="Bisseling T."/>
            <person name="Smit S."/>
            <person name="Geurts R."/>
        </authorList>
    </citation>
    <scope>NUCLEOTIDE SEQUENCE [LARGE SCALE GENOMIC DNA]</scope>
    <source>
        <strain evidence="3">cv. WU1-14</strain>
    </source>
</reference>